<name>A0A0E9UMH4_ANGAN</name>
<sequence>MLVILLCPTLVMLAGDS</sequence>
<reference evidence="1" key="2">
    <citation type="journal article" date="2015" name="Fish Shellfish Immunol.">
        <title>Early steps in the European eel (Anguilla anguilla)-Vibrio vulnificus interaction in the gills: Role of the RtxA13 toxin.</title>
        <authorList>
            <person name="Callol A."/>
            <person name="Pajuelo D."/>
            <person name="Ebbesson L."/>
            <person name="Teles M."/>
            <person name="MacKenzie S."/>
            <person name="Amaro C."/>
        </authorList>
    </citation>
    <scope>NUCLEOTIDE SEQUENCE</scope>
</reference>
<reference evidence="1" key="1">
    <citation type="submission" date="2014-11" db="EMBL/GenBank/DDBJ databases">
        <authorList>
            <person name="Amaro Gonzalez C."/>
        </authorList>
    </citation>
    <scope>NUCLEOTIDE SEQUENCE</scope>
</reference>
<organism evidence="1">
    <name type="scientific">Anguilla anguilla</name>
    <name type="common">European freshwater eel</name>
    <name type="synonym">Muraena anguilla</name>
    <dbReference type="NCBI Taxonomy" id="7936"/>
    <lineage>
        <taxon>Eukaryota</taxon>
        <taxon>Metazoa</taxon>
        <taxon>Chordata</taxon>
        <taxon>Craniata</taxon>
        <taxon>Vertebrata</taxon>
        <taxon>Euteleostomi</taxon>
        <taxon>Actinopterygii</taxon>
        <taxon>Neopterygii</taxon>
        <taxon>Teleostei</taxon>
        <taxon>Anguilliformes</taxon>
        <taxon>Anguillidae</taxon>
        <taxon>Anguilla</taxon>
    </lineage>
</organism>
<dbReference type="AlphaFoldDB" id="A0A0E9UMH4"/>
<proteinExistence type="predicted"/>
<protein>
    <submittedName>
        <fullName evidence="1">Uncharacterized protein</fullName>
    </submittedName>
</protein>
<evidence type="ECO:0000313" key="1">
    <source>
        <dbReference type="EMBL" id="JAH66992.1"/>
    </source>
</evidence>
<accession>A0A0E9UMH4</accession>
<dbReference type="EMBL" id="GBXM01041585">
    <property type="protein sequence ID" value="JAH66992.1"/>
    <property type="molecule type" value="Transcribed_RNA"/>
</dbReference>